<dbReference type="PANTHER" id="PTHR33164">
    <property type="entry name" value="TRANSCRIPTIONAL REGULATOR, MARR FAMILY"/>
    <property type="match status" value="1"/>
</dbReference>
<dbReference type="EMBL" id="WHUT02000009">
    <property type="protein sequence ID" value="NUB45685.1"/>
    <property type="molecule type" value="Genomic_DNA"/>
</dbReference>
<dbReference type="InterPro" id="IPR036388">
    <property type="entry name" value="WH-like_DNA-bd_sf"/>
</dbReference>
<keyword evidence="3" id="KW-0804">Transcription</keyword>
<dbReference type="PANTHER" id="PTHR33164:SF95">
    <property type="entry name" value="TRANSCRIPTIONAL REGULATOR"/>
    <property type="match status" value="1"/>
</dbReference>
<dbReference type="Pfam" id="PF12802">
    <property type="entry name" value="MarR_2"/>
    <property type="match status" value="1"/>
</dbReference>
<dbReference type="PRINTS" id="PR00598">
    <property type="entry name" value="HTHMARR"/>
</dbReference>
<gene>
    <name evidence="5" type="ORF">GEU84_014900</name>
</gene>
<dbReference type="InterPro" id="IPR036390">
    <property type="entry name" value="WH_DNA-bd_sf"/>
</dbReference>
<evidence type="ECO:0000256" key="2">
    <source>
        <dbReference type="ARBA" id="ARBA00023125"/>
    </source>
</evidence>
<evidence type="ECO:0000259" key="4">
    <source>
        <dbReference type="PROSITE" id="PS50995"/>
    </source>
</evidence>
<reference evidence="5" key="1">
    <citation type="submission" date="2020-05" db="EMBL/GenBank/DDBJ databases">
        <title>Fertoebacter nigrum gen. nov., sp. nov., a new member of the family Rhodobacteraceae.</title>
        <authorList>
            <person name="Szuroczki S."/>
            <person name="Abbaszade G."/>
            <person name="Buni D."/>
            <person name="Schumann P."/>
            <person name="Toth E."/>
        </authorList>
    </citation>
    <scope>NUCLEOTIDE SEQUENCE</scope>
    <source>
        <strain evidence="5">RG-N-1a</strain>
    </source>
</reference>
<feature type="domain" description="HTH marR-type" evidence="4">
    <location>
        <begin position="1"/>
        <end position="109"/>
    </location>
</feature>
<accession>A0A8X8H248</accession>
<sequence>MIPEVTTTQFAVIARLEELGPLSQNHLGRATAMDAATIKGVVDRLARQGLVATSANAADKRRLTVALTEAGQSLLAQSLDRALQVSDRTMEPLSSDERVQLMALLTRLT</sequence>
<keyword evidence="1" id="KW-0805">Transcription regulation</keyword>
<dbReference type="SMART" id="SM00347">
    <property type="entry name" value="HTH_MARR"/>
    <property type="match status" value="1"/>
</dbReference>
<dbReference type="InterPro" id="IPR039422">
    <property type="entry name" value="MarR/SlyA-like"/>
</dbReference>
<proteinExistence type="predicted"/>
<dbReference type="InterPro" id="IPR000835">
    <property type="entry name" value="HTH_MarR-typ"/>
</dbReference>
<keyword evidence="2" id="KW-0238">DNA-binding</keyword>
<evidence type="ECO:0000256" key="3">
    <source>
        <dbReference type="ARBA" id="ARBA00023163"/>
    </source>
</evidence>
<dbReference type="InterPro" id="IPR023187">
    <property type="entry name" value="Tscrpt_reg_MarR-type_CS"/>
</dbReference>
<name>A0A8X8H248_9RHOB</name>
<dbReference type="GO" id="GO:0003677">
    <property type="term" value="F:DNA binding"/>
    <property type="evidence" value="ECO:0007669"/>
    <property type="project" value="UniProtKB-KW"/>
</dbReference>
<dbReference type="GO" id="GO:0006950">
    <property type="term" value="P:response to stress"/>
    <property type="evidence" value="ECO:0007669"/>
    <property type="project" value="TreeGrafter"/>
</dbReference>
<dbReference type="SUPFAM" id="SSF46785">
    <property type="entry name" value="Winged helix' DNA-binding domain"/>
    <property type="match status" value="1"/>
</dbReference>
<protein>
    <submittedName>
        <fullName evidence="5">MarR family transcriptional regulator</fullName>
    </submittedName>
</protein>
<organism evidence="5 6">
    <name type="scientific">Fertoeibacter niger</name>
    <dbReference type="NCBI Taxonomy" id="2656921"/>
    <lineage>
        <taxon>Bacteria</taxon>
        <taxon>Pseudomonadati</taxon>
        <taxon>Pseudomonadota</taxon>
        <taxon>Alphaproteobacteria</taxon>
        <taxon>Rhodobacterales</taxon>
        <taxon>Paracoccaceae</taxon>
        <taxon>Fertoeibacter</taxon>
    </lineage>
</organism>
<evidence type="ECO:0000256" key="1">
    <source>
        <dbReference type="ARBA" id="ARBA00023015"/>
    </source>
</evidence>
<dbReference type="AlphaFoldDB" id="A0A8X8H248"/>
<dbReference type="Proteomes" id="UP000484076">
    <property type="component" value="Unassembled WGS sequence"/>
</dbReference>
<dbReference type="PROSITE" id="PS01117">
    <property type="entry name" value="HTH_MARR_1"/>
    <property type="match status" value="1"/>
</dbReference>
<dbReference type="PROSITE" id="PS50995">
    <property type="entry name" value="HTH_MARR_2"/>
    <property type="match status" value="1"/>
</dbReference>
<keyword evidence="6" id="KW-1185">Reference proteome</keyword>
<evidence type="ECO:0000313" key="6">
    <source>
        <dbReference type="Proteomes" id="UP000484076"/>
    </source>
</evidence>
<comment type="caution">
    <text evidence="5">The sequence shown here is derived from an EMBL/GenBank/DDBJ whole genome shotgun (WGS) entry which is preliminary data.</text>
</comment>
<evidence type="ECO:0000313" key="5">
    <source>
        <dbReference type="EMBL" id="NUB45685.1"/>
    </source>
</evidence>
<dbReference type="GO" id="GO:0003700">
    <property type="term" value="F:DNA-binding transcription factor activity"/>
    <property type="evidence" value="ECO:0007669"/>
    <property type="project" value="InterPro"/>
</dbReference>
<dbReference type="Gene3D" id="1.10.10.10">
    <property type="entry name" value="Winged helix-like DNA-binding domain superfamily/Winged helix DNA-binding domain"/>
    <property type="match status" value="1"/>
</dbReference>